<evidence type="ECO:0000256" key="3">
    <source>
        <dbReference type="ARBA" id="ARBA00022695"/>
    </source>
</evidence>
<name>A0A1G8HCK1_9FIRM</name>
<reference evidence="6" key="1">
    <citation type="submission" date="2016-10" db="EMBL/GenBank/DDBJ databases">
        <authorList>
            <person name="Varghese N."/>
            <person name="Submissions S."/>
        </authorList>
    </citation>
    <scope>NUCLEOTIDE SEQUENCE [LARGE SCALE GENOMIC DNA]</scope>
    <source>
        <strain evidence="6">DSM 8344</strain>
    </source>
</reference>
<keyword evidence="2" id="KW-0808">Transferase</keyword>
<evidence type="ECO:0000256" key="1">
    <source>
        <dbReference type="ARBA" id="ARBA00012524"/>
    </source>
</evidence>
<dbReference type="RefSeq" id="WP_092335025.1">
    <property type="nucleotide sequence ID" value="NZ_FNCP01000025.1"/>
</dbReference>
<dbReference type="GO" id="GO:0051191">
    <property type="term" value="P:prosthetic group biosynthetic process"/>
    <property type="evidence" value="ECO:0007669"/>
    <property type="project" value="InterPro"/>
</dbReference>
<proteinExistence type="predicted"/>
<dbReference type="EC" id="2.7.7.61" evidence="1"/>
<keyword evidence="6" id="KW-1185">Reference proteome</keyword>
<dbReference type="Proteomes" id="UP000198656">
    <property type="component" value="Unassembled WGS sequence"/>
</dbReference>
<dbReference type="NCBIfam" id="TIGR03124">
    <property type="entry name" value="citrate_citX"/>
    <property type="match status" value="1"/>
</dbReference>
<keyword evidence="3" id="KW-0548">Nucleotidyltransferase</keyword>
<dbReference type="GO" id="GO:0050519">
    <property type="term" value="F:holo-citrate lyase synthase activity"/>
    <property type="evidence" value="ECO:0007669"/>
    <property type="project" value="UniProtKB-EC"/>
</dbReference>
<gene>
    <name evidence="5" type="ORF">SAMN05443529_1255</name>
</gene>
<accession>A0A1G8HCK1</accession>
<evidence type="ECO:0000313" key="5">
    <source>
        <dbReference type="EMBL" id="SDI04407.1"/>
    </source>
</evidence>
<sequence length="170" mass="19995">MRNYTVEDLLEAREKRVQQIEQLIKGYGNPLLAMRVNYPGLKKTNKLTMTIIREMGELLSSMFEQKLAFKTLQQGAEGPIFMVVVQEDVFALKRLAVEFEENHVLGRCLDLDVYDHSGRSVSRQELGYPKRKCYLCEDYAQHCVRARRHPEHEVIHYIEEKFRNYRGVKS</sequence>
<dbReference type="AlphaFoldDB" id="A0A1G8HCK1"/>
<evidence type="ECO:0000256" key="2">
    <source>
        <dbReference type="ARBA" id="ARBA00022679"/>
    </source>
</evidence>
<dbReference type="STRING" id="1121419.SAMN05443529_1255"/>
<dbReference type="EMBL" id="FNCP01000025">
    <property type="protein sequence ID" value="SDI04407.1"/>
    <property type="molecule type" value="Genomic_DNA"/>
</dbReference>
<organism evidence="5 6">
    <name type="scientific">Desulfosporosinus hippei DSM 8344</name>
    <dbReference type="NCBI Taxonomy" id="1121419"/>
    <lineage>
        <taxon>Bacteria</taxon>
        <taxon>Bacillati</taxon>
        <taxon>Bacillota</taxon>
        <taxon>Clostridia</taxon>
        <taxon>Eubacteriales</taxon>
        <taxon>Desulfitobacteriaceae</taxon>
        <taxon>Desulfosporosinus</taxon>
    </lineage>
</organism>
<protein>
    <recommendedName>
        <fullName evidence="1">citrate lyase holo-[acyl-carrier protein] synthase</fullName>
        <ecNumber evidence="1">2.7.7.61</ecNumber>
    </recommendedName>
</protein>
<evidence type="ECO:0000313" key="6">
    <source>
        <dbReference type="Proteomes" id="UP000198656"/>
    </source>
</evidence>
<dbReference type="OrthoDB" id="3196716at2"/>
<dbReference type="InterPro" id="IPR005551">
    <property type="entry name" value="CitX"/>
</dbReference>
<comment type="catalytic activity">
    <reaction evidence="4">
        <text>apo-[citrate lyase ACP] + 2'-(5''-triphospho-alpha-D-ribosyl)-3'-dephospho-CoA = holo-[citrate lyase ACP] + diphosphate</text>
        <dbReference type="Rhea" id="RHEA:16333"/>
        <dbReference type="Rhea" id="RHEA-COMP:10157"/>
        <dbReference type="Rhea" id="RHEA-COMP:10158"/>
        <dbReference type="ChEBI" id="CHEBI:29999"/>
        <dbReference type="ChEBI" id="CHEBI:33019"/>
        <dbReference type="ChEBI" id="CHEBI:61378"/>
        <dbReference type="ChEBI" id="CHEBI:82683"/>
        <dbReference type="EC" id="2.7.7.61"/>
    </reaction>
</comment>
<evidence type="ECO:0000256" key="4">
    <source>
        <dbReference type="ARBA" id="ARBA00048574"/>
    </source>
</evidence>
<dbReference type="Pfam" id="PF03802">
    <property type="entry name" value="CitX"/>
    <property type="match status" value="1"/>
</dbReference>